<evidence type="ECO:0000313" key="2">
    <source>
        <dbReference type="Proteomes" id="UP000054928"/>
    </source>
</evidence>
<sequence length="126" mass="14355">MTLLTNNRSLRIKDITSAMTQMEHKRVALAVGLRLSSVQKLTIFMKHIDTRAFSVMEVVKRQVQQVLSRRSVCEKYLCLPVSVSVNFRCRYAMVDFLSKASISLRPSVRSGPHRVTVSTPLFLKTN</sequence>
<reference evidence="2" key="1">
    <citation type="submission" date="2014-09" db="EMBL/GenBank/DDBJ databases">
        <authorList>
            <person name="Sharma Rahul"/>
            <person name="Thines Marco"/>
        </authorList>
    </citation>
    <scope>NUCLEOTIDE SEQUENCE [LARGE SCALE GENOMIC DNA]</scope>
</reference>
<evidence type="ECO:0000313" key="1">
    <source>
        <dbReference type="EMBL" id="CEG42598.1"/>
    </source>
</evidence>
<keyword evidence="2" id="KW-1185">Reference proteome</keyword>
<dbReference type="RefSeq" id="XP_024578967.1">
    <property type="nucleotide sequence ID" value="XM_024728496.1"/>
</dbReference>
<dbReference type="GeneID" id="36407915"/>
<organism evidence="1 2">
    <name type="scientific">Plasmopara halstedii</name>
    <name type="common">Downy mildew of sunflower</name>
    <dbReference type="NCBI Taxonomy" id="4781"/>
    <lineage>
        <taxon>Eukaryota</taxon>
        <taxon>Sar</taxon>
        <taxon>Stramenopiles</taxon>
        <taxon>Oomycota</taxon>
        <taxon>Peronosporomycetes</taxon>
        <taxon>Peronosporales</taxon>
        <taxon>Peronosporaceae</taxon>
        <taxon>Plasmopara</taxon>
    </lineage>
</organism>
<name>A0A0P1AMC2_PLAHL</name>
<protein>
    <submittedName>
        <fullName evidence="1">Uncharacterized protein</fullName>
    </submittedName>
</protein>
<proteinExistence type="predicted"/>
<dbReference type="Proteomes" id="UP000054928">
    <property type="component" value="Unassembled WGS sequence"/>
</dbReference>
<accession>A0A0P1AMC2</accession>
<dbReference type="EMBL" id="CCYD01000645">
    <property type="protein sequence ID" value="CEG42598.1"/>
    <property type="molecule type" value="Genomic_DNA"/>
</dbReference>
<dbReference type="AlphaFoldDB" id="A0A0P1AMC2"/>